<dbReference type="AlphaFoldDB" id="A0AAU9IAS8"/>
<dbReference type="PANTHER" id="PTHR44461">
    <property type="entry name" value="QUINONE OXIDOREDUCTASE-LIKE PROTEIN 1"/>
    <property type="match status" value="1"/>
</dbReference>
<comment type="caution">
    <text evidence="1">The sequence shown here is derived from an EMBL/GenBank/DDBJ whole genome shotgun (WGS) entry which is preliminary data.</text>
</comment>
<keyword evidence="2" id="KW-1185">Reference proteome</keyword>
<dbReference type="Proteomes" id="UP001162131">
    <property type="component" value="Unassembled WGS sequence"/>
</dbReference>
<dbReference type="EMBL" id="CAJZBQ010000003">
    <property type="protein sequence ID" value="CAG9311015.1"/>
    <property type="molecule type" value="Genomic_DNA"/>
</dbReference>
<evidence type="ECO:0000313" key="1">
    <source>
        <dbReference type="EMBL" id="CAG9311015.1"/>
    </source>
</evidence>
<reference evidence="1" key="1">
    <citation type="submission" date="2021-09" db="EMBL/GenBank/DDBJ databases">
        <authorList>
            <consortium name="AG Swart"/>
            <person name="Singh M."/>
            <person name="Singh A."/>
            <person name="Seah K."/>
            <person name="Emmerich C."/>
        </authorList>
    </citation>
    <scope>NUCLEOTIDE SEQUENCE</scope>
    <source>
        <strain evidence="1">ATCC30299</strain>
    </source>
</reference>
<accession>A0AAU9IAS8</accession>
<gene>
    <name evidence="1" type="ORF">BSTOLATCC_MIC2721</name>
</gene>
<organism evidence="1 2">
    <name type="scientific">Blepharisma stoltei</name>
    <dbReference type="NCBI Taxonomy" id="1481888"/>
    <lineage>
        <taxon>Eukaryota</taxon>
        <taxon>Sar</taxon>
        <taxon>Alveolata</taxon>
        <taxon>Ciliophora</taxon>
        <taxon>Postciliodesmatophora</taxon>
        <taxon>Heterotrichea</taxon>
        <taxon>Heterotrichida</taxon>
        <taxon>Blepharismidae</taxon>
        <taxon>Blepharisma</taxon>
    </lineage>
</organism>
<evidence type="ECO:0000313" key="2">
    <source>
        <dbReference type="Proteomes" id="UP001162131"/>
    </source>
</evidence>
<dbReference type="InterPro" id="IPR042633">
    <property type="entry name" value="CRYZL1"/>
</dbReference>
<name>A0AAU9IAS8_9CILI</name>
<proteinExistence type="predicted"/>
<protein>
    <submittedName>
        <fullName evidence="1">Uncharacterized protein</fullName>
    </submittedName>
</protein>
<sequence length="288" mass="32068">MELNSYLIEIKTAAITSYDILFNTKKTASPFRIIAGVILECGRCTSAYTRGMSVVAYLPSSLNLEMVRGGEFVSAYIPELYLIKKPVELSYETAAIGIASGIRALTALHYCLGVLEGENILIIGSPDLVPIHIANSLGLVTYFTGKDDIKARSHYIQDFPFSLIQETGGLGVNHILDFSLSHSAEHKINIISCLGLRGKWCICDPNLQLDPPESYQLYMRNSSLCYFNEDIWTHNGVEHGKFVHLMNLTLNRLKSGIFEAKPQRTYLVNQIHEALTDFTSDLILIKSS</sequence>
<dbReference type="Gene3D" id="3.90.180.10">
    <property type="entry name" value="Medium-chain alcohol dehydrogenases, catalytic domain"/>
    <property type="match status" value="1"/>
</dbReference>
<dbReference type="PANTHER" id="PTHR44461:SF1">
    <property type="entry name" value="QUINONE OXIDOREDUCTASE-LIKE PROTEIN 1"/>
    <property type="match status" value="1"/>
</dbReference>